<sequence length="620" mass="68766">MEAYYSASASQDYSSYEYELTDNAMINTISSSLISSSSHSASPRTASPPASPGHKPRLPPLAVAVPYWSDGPNGQGSITSEEYQNGCCCTRCFMRWRAGLYYMWRSWRLYVVPLAFLYPIILEYFVVLNVYNADLLNNFDIIDEYEYAMMDIAVFLVMLVSMWILHVEPAFLEFLGVVAAFAAHYSWAFHSPFTEWRIGTKSENDIRHRTEYYDTHVLVFAIYLSLFLRRFPLPSHILRPSDIMRDEEETLQASSMALGSNYVLTQSRSHARAAGMSSRQRAAARARVEHDMTDRLRRRRVVAARSRNAVADVPDATAAMLIRAAHRLDGGTNDHVDVAQSKALVLARMGVGSLPSPFIAMYNTALYNTLLSSYLAYMAQVIMGADVSLLEIALARVAASYADVLLLSRGTSWIAATKAPQSAKLQRQAEAKAEARRSQIREQSHVPLPDKDAMVTPSRKSAEYRKAVADGPGFDKWAAFFRDDVLEHAFFDALYTALLRTALAVFPTSAYELIKTETRRMFALDVFMQRDSDPSALRRVEQRDPALAQAPHLHSPILDALVPSSLEKQLQVASPSRSHMAGIGSPSVARARSAHHAIDGPGAGAVLVASMSFAGDAYSS</sequence>
<dbReference type="RefSeq" id="XP_013758675.1">
    <property type="nucleotide sequence ID" value="XM_013903221.1"/>
</dbReference>
<evidence type="ECO:0000313" key="3">
    <source>
        <dbReference type="EMBL" id="KNC48099.1"/>
    </source>
</evidence>
<keyword evidence="2" id="KW-0812">Transmembrane</keyword>
<proteinExistence type="predicted"/>
<organism evidence="3 4">
    <name type="scientific">Thecamonas trahens ATCC 50062</name>
    <dbReference type="NCBI Taxonomy" id="461836"/>
    <lineage>
        <taxon>Eukaryota</taxon>
        <taxon>Apusozoa</taxon>
        <taxon>Apusomonadida</taxon>
        <taxon>Apusomonadidae</taxon>
        <taxon>Thecamonas</taxon>
    </lineage>
</organism>
<feature type="transmembrane region" description="Helical" evidence="2">
    <location>
        <begin position="172"/>
        <end position="193"/>
    </location>
</feature>
<dbReference type="AlphaFoldDB" id="A0A0L0D6Y5"/>
<reference evidence="3 4" key="1">
    <citation type="submission" date="2010-05" db="EMBL/GenBank/DDBJ databases">
        <title>The Genome Sequence of Thecamonas trahens ATCC 50062.</title>
        <authorList>
            <consortium name="The Broad Institute Genome Sequencing Platform"/>
            <person name="Russ C."/>
            <person name="Cuomo C."/>
            <person name="Shea T."/>
            <person name="Young S.K."/>
            <person name="Zeng Q."/>
            <person name="Koehrsen M."/>
            <person name="Haas B."/>
            <person name="Borodovsky M."/>
            <person name="Guigo R."/>
            <person name="Alvarado L."/>
            <person name="Berlin A."/>
            <person name="Bochicchio J."/>
            <person name="Borenstein D."/>
            <person name="Chapman S."/>
            <person name="Chen Z."/>
            <person name="Freedman E."/>
            <person name="Gellesch M."/>
            <person name="Goldberg J."/>
            <person name="Griggs A."/>
            <person name="Gujja S."/>
            <person name="Heilman E."/>
            <person name="Heiman D."/>
            <person name="Hepburn T."/>
            <person name="Howarth C."/>
            <person name="Jen D."/>
            <person name="Larson L."/>
            <person name="Mehta T."/>
            <person name="Park D."/>
            <person name="Pearson M."/>
            <person name="Roberts A."/>
            <person name="Saif S."/>
            <person name="Shenoy N."/>
            <person name="Sisk P."/>
            <person name="Stolte C."/>
            <person name="Sykes S."/>
            <person name="Thomson T."/>
            <person name="Walk T."/>
            <person name="White J."/>
            <person name="Yandava C."/>
            <person name="Burger G."/>
            <person name="Gray M.W."/>
            <person name="Holland P.W.H."/>
            <person name="King N."/>
            <person name="Lang F.B.F."/>
            <person name="Roger A.J."/>
            <person name="Ruiz-Trillo I."/>
            <person name="Lander E."/>
            <person name="Nusbaum C."/>
        </authorList>
    </citation>
    <scope>NUCLEOTIDE SEQUENCE [LARGE SCALE GENOMIC DNA]</scope>
    <source>
        <strain evidence="3 4">ATCC 50062</strain>
    </source>
</reference>
<accession>A0A0L0D6Y5</accession>
<feature type="compositionally biased region" description="Low complexity" evidence="1">
    <location>
        <begin position="37"/>
        <end position="48"/>
    </location>
</feature>
<gene>
    <name evidence="3" type="ORF">AMSG_04329</name>
</gene>
<keyword evidence="2" id="KW-1133">Transmembrane helix</keyword>
<evidence type="ECO:0000256" key="2">
    <source>
        <dbReference type="SAM" id="Phobius"/>
    </source>
</evidence>
<evidence type="ECO:0000313" key="4">
    <source>
        <dbReference type="Proteomes" id="UP000054408"/>
    </source>
</evidence>
<dbReference type="EMBL" id="GL349450">
    <property type="protein sequence ID" value="KNC48099.1"/>
    <property type="molecule type" value="Genomic_DNA"/>
</dbReference>
<keyword evidence="2" id="KW-0472">Membrane</keyword>
<keyword evidence="4" id="KW-1185">Reference proteome</keyword>
<name>A0A0L0D6Y5_THETB</name>
<protein>
    <submittedName>
        <fullName evidence="3">Uncharacterized protein</fullName>
    </submittedName>
</protein>
<evidence type="ECO:0000256" key="1">
    <source>
        <dbReference type="SAM" id="MobiDB-lite"/>
    </source>
</evidence>
<feature type="transmembrane region" description="Helical" evidence="2">
    <location>
        <begin position="107"/>
        <end position="127"/>
    </location>
</feature>
<dbReference type="Proteomes" id="UP000054408">
    <property type="component" value="Unassembled WGS sequence"/>
</dbReference>
<dbReference type="GeneID" id="25563879"/>
<feature type="transmembrane region" description="Helical" evidence="2">
    <location>
        <begin position="147"/>
        <end position="165"/>
    </location>
</feature>
<feature type="region of interest" description="Disordered" evidence="1">
    <location>
        <begin position="37"/>
        <end position="56"/>
    </location>
</feature>